<reference evidence="3" key="1">
    <citation type="submission" date="2016-08" db="EMBL/GenBank/DDBJ databases">
        <title>Complete Genome Seqeunce of Paenibacillus sp. BIHB 4019 from tea rhizoplane.</title>
        <authorList>
            <person name="Thakur R."/>
            <person name="Swarnkar M.K."/>
            <person name="Gulati A."/>
        </authorList>
    </citation>
    <scope>NUCLEOTIDE SEQUENCE [LARGE SCALE GENOMIC DNA]</scope>
    <source>
        <strain evidence="3">BIHB4019</strain>
    </source>
</reference>
<feature type="transmembrane region" description="Helical" evidence="1">
    <location>
        <begin position="12"/>
        <end position="34"/>
    </location>
</feature>
<protein>
    <recommendedName>
        <fullName evidence="2">Band 7 domain-containing protein</fullName>
    </recommendedName>
</protein>
<dbReference type="PANTHER" id="PTHR43446">
    <property type="entry name" value="MEMBRANE PROTEIN-RELATED"/>
    <property type="match status" value="1"/>
</dbReference>
<keyword evidence="1" id="KW-0812">Transmembrane</keyword>
<dbReference type="AlphaFoldDB" id="A0A1B2DFQ8"/>
<evidence type="ECO:0000256" key="1">
    <source>
        <dbReference type="SAM" id="Phobius"/>
    </source>
</evidence>
<organism evidence="3">
    <name type="scientific">Paenibacillus sp. BIHB 4019</name>
    <dbReference type="NCBI Taxonomy" id="1870819"/>
    <lineage>
        <taxon>Bacteria</taxon>
        <taxon>Bacillati</taxon>
        <taxon>Bacillota</taxon>
        <taxon>Bacilli</taxon>
        <taxon>Bacillales</taxon>
        <taxon>Paenibacillaceae</taxon>
        <taxon>Paenibacillus</taxon>
    </lineage>
</organism>
<feature type="transmembrane region" description="Helical" evidence="1">
    <location>
        <begin position="40"/>
        <end position="63"/>
    </location>
</feature>
<dbReference type="SMART" id="SM00244">
    <property type="entry name" value="PHB"/>
    <property type="match status" value="1"/>
</dbReference>
<dbReference type="RefSeq" id="WP_056034850.1">
    <property type="nucleotide sequence ID" value="NZ_CP016808.1"/>
</dbReference>
<dbReference type="EMBL" id="CP016808">
    <property type="protein sequence ID" value="ANY66509.1"/>
    <property type="molecule type" value="Genomic_DNA"/>
</dbReference>
<dbReference type="PANTHER" id="PTHR43446:SF1">
    <property type="entry name" value="BAND 7 DOMAIN-CONTAINING PROTEIN"/>
    <property type="match status" value="1"/>
</dbReference>
<dbReference type="InterPro" id="IPR001107">
    <property type="entry name" value="Band_7"/>
</dbReference>
<accession>A0A1B2DFQ8</accession>
<dbReference type="InterPro" id="IPR036013">
    <property type="entry name" value="Band_7/SPFH_dom_sf"/>
</dbReference>
<gene>
    <name evidence="3" type="ORF">BBD42_08590</name>
</gene>
<dbReference type="CDD" id="cd03402">
    <property type="entry name" value="SPFH_like_u2"/>
    <property type="match status" value="1"/>
</dbReference>
<name>A0A1B2DFQ8_9BACL</name>
<proteinExistence type="predicted"/>
<dbReference type="Pfam" id="PF01145">
    <property type="entry name" value="Band_7"/>
    <property type="match status" value="1"/>
</dbReference>
<evidence type="ECO:0000313" key="3">
    <source>
        <dbReference type="EMBL" id="ANY66509.1"/>
    </source>
</evidence>
<dbReference type="SUPFAM" id="SSF117892">
    <property type="entry name" value="Band 7/SPFH domain"/>
    <property type="match status" value="1"/>
</dbReference>
<dbReference type="Gene3D" id="3.30.479.30">
    <property type="entry name" value="Band 7 domain"/>
    <property type="match status" value="1"/>
</dbReference>
<evidence type="ECO:0000259" key="2">
    <source>
        <dbReference type="SMART" id="SM00244"/>
    </source>
</evidence>
<sequence>MKEYKAWHVNGFLALLIGILSLVGGVILIVFGASDSQPDFLLIIAGALLILVFIIAASSLTIVQPNEAKVITFFGKYIGTVRNAGLWMTLPLTNKQKVSLKVRNFNSHTLKVNDADGNPIEIGAVVVFKVTDTSRASFDVDNYERFVEIQSETAVRHTAAQHPYDTHTDENAMSLRGNSEEVAEELLKELQSRLAVAGVEVIETRLTHLAYAPEIASAMLQRQQATAIVAARQKIVEGAVGMVDAALKQLEDSGIELDVERRAAMVNNLMVAIVSDRSATPVINTGSLYT</sequence>
<keyword evidence="1" id="KW-0472">Membrane</keyword>
<feature type="domain" description="Band 7" evidence="2">
    <location>
        <begin position="58"/>
        <end position="223"/>
    </location>
</feature>
<keyword evidence="1" id="KW-1133">Transmembrane helix</keyword>